<feature type="domain" description="BIG2" evidence="1">
    <location>
        <begin position="113"/>
        <end position="191"/>
    </location>
</feature>
<dbReference type="InterPro" id="IPR003343">
    <property type="entry name" value="Big_2"/>
</dbReference>
<reference evidence="2" key="1">
    <citation type="submission" date="2019-11" db="EMBL/GenBank/DDBJ databases">
        <authorList>
            <person name="Feng L."/>
        </authorList>
    </citation>
    <scope>NUCLEOTIDE SEQUENCE</scope>
    <source>
        <strain evidence="2">BgluceraseaLFYP119</strain>
    </source>
</reference>
<dbReference type="SMART" id="SM00635">
    <property type="entry name" value="BID_2"/>
    <property type="match status" value="2"/>
</dbReference>
<dbReference type="EMBL" id="CACRST010000014">
    <property type="protein sequence ID" value="VYT04448.1"/>
    <property type="molecule type" value="Genomic_DNA"/>
</dbReference>
<dbReference type="SUPFAM" id="SSF49373">
    <property type="entry name" value="Invasin/intimin cell-adhesion fragments"/>
    <property type="match status" value="2"/>
</dbReference>
<evidence type="ECO:0000313" key="2">
    <source>
        <dbReference type="EMBL" id="VYT04448.1"/>
    </source>
</evidence>
<proteinExistence type="predicted"/>
<evidence type="ECO:0000259" key="1">
    <source>
        <dbReference type="SMART" id="SM00635"/>
    </source>
</evidence>
<dbReference type="AlphaFoldDB" id="A0A6N2TFS4"/>
<sequence>MNKTRKRTKIFIFVLTCVVMTSMIFSVPLDVNAKSAKISLSGSNFITRGKNAQFSVWYGKKKVSAKSCKWYSTKKRVAIVGKNGRVYAKKAGTTYIYVKYRGKTSAKKKVIVKNPAIRLSLSGSNTITRGKNAQFSVWYGKKKVPAKSCKWYSTKKGVATVGKNGRVYAKKTGTTYIYVKYRGKTSAKKKIIVKNPSICTQESNHKWVRQPGQTHVYTTIVKPAEHYYICNSCGLLMKNEEEVMLHFQGYSLYKYGPEIFRHDTDTVTPYKCSNCGKTKTVKKTERGKEQLAVFSIESWAGKKFNPEACAFANCPRCHTELSPLGWENYKEVCPLCQYKYTDWNKHIKHAWDQGFVYRNWDKNGREMIYNPIKKKWEYIIGRDYEEKSVNKIFYDKNGR</sequence>
<dbReference type="InterPro" id="IPR008964">
    <property type="entry name" value="Invasin/intimin_cell_adhesion"/>
</dbReference>
<name>A0A6N2TFS4_9FIRM</name>
<gene>
    <name evidence="2" type="ORF">BGLFYP119_01583</name>
</gene>
<protein>
    <submittedName>
        <fullName evidence="2">Bacterial Ig-like domain (Group 2)</fullName>
    </submittedName>
</protein>
<accession>A0A6N2TFS4</accession>
<dbReference type="Gene3D" id="2.60.40.1080">
    <property type="match status" value="2"/>
</dbReference>
<organism evidence="2">
    <name type="scientific">Blautia glucerasea</name>
    <dbReference type="NCBI Taxonomy" id="536633"/>
    <lineage>
        <taxon>Bacteria</taxon>
        <taxon>Bacillati</taxon>
        <taxon>Bacillota</taxon>
        <taxon>Clostridia</taxon>
        <taxon>Lachnospirales</taxon>
        <taxon>Lachnospiraceae</taxon>
        <taxon>Blautia</taxon>
    </lineage>
</organism>
<feature type="domain" description="BIG2" evidence="1">
    <location>
        <begin position="34"/>
        <end position="110"/>
    </location>
</feature>